<dbReference type="AlphaFoldDB" id="A0A0K9P5G3"/>
<dbReference type="InterPro" id="IPR029058">
    <property type="entry name" value="AB_hydrolase_fold"/>
</dbReference>
<dbReference type="Gene3D" id="3.40.50.1820">
    <property type="entry name" value="alpha/beta hydrolase"/>
    <property type="match status" value="1"/>
</dbReference>
<dbReference type="GO" id="GO:0008236">
    <property type="term" value="F:serine-type peptidase activity"/>
    <property type="evidence" value="ECO:0007669"/>
    <property type="project" value="InterPro"/>
</dbReference>
<dbReference type="Pfam" id="PF00326">
    <property type="entry name" value="Peptidase_S9"/>
    <property type="match status" value="1"/>
</dbReference>
<evidence type="ECO:0000256" key="1">
    <source>
        <dbReference type="ARBA" id="ARBA00005228"/>
    </source>
</evidence>
<dbReference type="EMBL" id="LFYR01001173">
    <property type="protein sequence ID" value="KMZ64238.1"/>
    <property type="molecule type" value="Genomic_DNA"/>
</dbReference>
<protein>
    <recommendedName>
        <fullName evidence="2">Prolyl endopeptidase-like</fullName>
    </recommendedName>
    <alternativeName>
        <fullName evidence="3">Prolylendopeptidase-like</fullName>
    </alternativeName>
</protein>
<comment type="caution">
    <text evidence="6">The sequence shown here is derived from an EMBL/GenBank/DDBJ whole genome shotgun (WGS) entry which is preliminary data.</text>
</comment>
<proteinExistence type="inferred from homology"/>
<sequence length="84" mass="9318">VKPQNYPSILVTAGLNDPRVLYSEPAKFVAKLREMKTDNNLLLFKCDLGAGHFSKSGRFEKLQEDAFIYAFILKALGMIPASGI</sequence>
<gene>
    <name evidence="6" type="ORF">ZOSMA_37G01210</name>
</gene>
<reference evidence="7" key="1">
    <citation type="journal article" date="2016" name="Nature">
        <title>The genome of the seagrass Zostera marina reveals angiosperm adaptation to the sea.</title>
        <authorList>
            <person name="Olsen J.L."/>
            <person name="Rouze P."/>
            <person name="Verhelst B."/>
            <person name="Lin Y.-C."/>
            <person name="Bayer T."/>
            <person name="Collen J."/>
            <person name="Dattolo E."/>
            <person name="De Paoli E."/>
            <person name="Dittami S."/>
            <person name="Maumus F."/>
            <person name="Michel G."/>
            <person name="Kersting A."/>
            <person name="Lauritano C."/>
            <person name="Lohaus R."/>
            <person name="Toepel M."/>
            <person name="Tonon T."/>
            <person name="Vanneste K."/>
            <person name="Amirebrahimi M."/>
            <person name="Brakel J."/>
            <person name="Bostroem C."/>
            <person name="Chovatia M."/>
            <person name="Grimwood J."/>
            <person name="Jenkins J.W."/>
            <person name="Jueterbock A."/>
            <person name="Mraz A."/>
            <person name="Stam W.T."/>
            <person name="Tice H."/>
            <person name="Bornberg-Bauer E."/>
            <person name="Green P.J."/>
            <person name="Pearson G.A."/>
            <person name="Procaccini G."/>
            <person name="Duarte C.M."/>
            <person name="Schmutz J."/>
            <person name="Reusch T.B.H."/>
            <person name="Van de Peer Y."/>
        </authorList>
    </citation>
    <scope>NUCLEOTIDE SEQUENCE [LARGE SCALE GENOMIC DNA]</scope>
    <source>
        <strain evidence="7">cv. Finnish</strain>
    </source>
</reference>
<dbReference type="GO" id="GO:0006508">
    <property type="term" value="P:proteolysis"/>
    <property type="evidence" value="ECO:0007669"/>
    <property type="project" value="InterPro"/>
</dbReference>
<dbReference type="Proteomes" id="UP000036987">
    <property type="component" value="Unassembled WGS sequence"/>
</dbReference>
<dbReference type="InterPro" id="IPR001375">
    <property type="entry name" value="Peptidase_S9_cat"/>
</dbReference>
<evidence type="ECO:0000313" key="6">
    <source>
        <dbReference type="EMBL" id="KMZ64238.1"/>
    </source>
</evidence>
<feature type="domain" description="Peptidase S9 prolyl oligopeptidase catalytic" evidence="5">
    <location>
        <begin position="5"/>
        <end position="77"/>
    </location>
</feature>
<evidence type="ECO:0000256" key="2">
    <source>
        <dbReference type="ARBA" id="ARBA00039290"/>
    </source>
</evidence>
<dbReference type="SUPFAM" id="SSF53474">
    <property type="entry name" value="alpha/beta-Hydrolases"/>
    <property type="match status" value="1"/>
</dbReference>
<dbReference type="PANTHER" id="PTHR11757:SF19">
    <property type="entry name" value="PROLYL ENDOPEPTIDASE-LIKE"/>
    <property type="match status" value="1"/>
</dbReference>
<evidence type="ECO:0000256" key="4">
    <source>
        <dbReference type="ARBA" id="ARBA00045448"/>
    </source>
</evidence>
<accession>A0A0K9P5G3</accession>
<dbReference type="InterPro" id="IPR051543">
    <property type="entry name" value="Serine_Peptidase_S9A"/>
</dbReference>
<comment type="function">
    <text evidence="4">Serine peptidase whose precise substrate specificity remains unclear. Does not cleave peptides after a arginine or lysine residue. Regulates trans-Golgi network morphology and sorting by regulating the membrane binding of the AP-1 complex. May play a role in the regulation of synaptic vesicle exocytosis.</text>
</comment>
<evidence type="ECO:0000256" key="3">
    <source>
        <dbReference type="ARBA" id="ARBA00042165"/>
    </source>
</evidence>
<keyword evidence="7" id="KW-1185">Reference proteome</keyword>
<name>A0A0K9P5G3_ZOSMR</name>
<dbReference type="PANTHER" id="PTHR11757">
    <property type="entry name" value="PROTEASE FAMILY S9A OLIGOPEPTIDASE"/>
    <property type="match status" value="1"/>
</dbReference>
<evidence type="ECO:0000259" key="5">
    <source>
        <dbReference type="Pfam" id="PF00326"/>
    </source>
</evidence>
<feature type="non-terminal residue" evidence="6">
    <location>
        <position position="1"/>
    </location>
</feature>
<evidence type="ECO:0000313" key="7">
    <source>
        <dbReference type="Proteomes" id="UP000036987"/>
    </source>
</evidence>
<organism evidence="6 7">
    <name type="scientific">Zostera marina</name>
    <name type="common">Eelgrass</name>
    <dbReference type="NCBI Taxonomy" id="29655"/>
    <lineage>
        <taxon>Eukaryota</taxon>
        <taxon>Viridiplantae</taxon>
        <taxon>Streptophyta</taxon>
        <taxon>Embryophyta</taxon>
        <taxon>Tracheophyta</taxon>
        <taxon>Spermatophyta</taxon>
        <taxon>Magnoliopsida</taxon>
        <taxon>Liliopsida</taxon>
        <taxon>Zosteraceae</taxon>
        <taxon>Zostera</taxon>
    </lineage>
</organism>
<dbReference type="OrthoDB" id="248387at2759"/>
<comment type="similarity">
    <text evidence="1">Belongs to the peptidase S9A family.</text>
</comment>